<organism evidence="3">
    <name type="scientific">Brugia timori</name>
    <dbReference type="NCBI Taxonomy" id="42155"/>
    <lineage>
        <taxon>Eukaryota</taxon>
        <taxon>Metazoa</taxon>
        <taxon>Ecdysozoa</taxon>
        <taxon>Nematoda</taxon>
        <taxon>Chromadorea</taxon>
        <taxon>Rhabditida</taxon>
        <taxon>Spirurina</taxon>
        <taxon>Spiruromorpha</taxon>
        <taxon>Filarioidea</taxon>
        <taxon>Onchocercidae</taxon>
        <taxon>Brugia</taxon>
    </lineage>
</organism>
<dbReference type="EMBL" id="UZAG01019593">
    <property type="protein sequence ID" value="VDO44248.1"/>
    <property type="molecule type" value="Genomic_DNA"/>
</dbReference>
<reference evidence="1 2" key="2">
    <citation type="submission" date="2018-11" db="EMBL/GenBank/DDBJ databases">
        <authorList>
            <consortium name="Pathogen Informatics"/>
        </authorList>
    </citation>
    <scope>NUCLEOTIDE SEQUENCE [LARGE SCALE GENOMIC DNA]</scope>
</reference>
<evidence type="ECO:0000313" key="3">
    <source>
        <dbReference type="WBParaSite" id="BTMF_0001492001-mRNA-1"/>
    </source>
</evidence>
<evidence type="ECO:0000313" key="1">
    <source>
        <dbReference type="EMBL" id="VDO44248.1"/>
    </source>
</evidence>
<evidence type="ECO:0000313" key="2">
    <source>
        <dbReference type="Proteomes" id="UP000280834"/>
    </source>
</evidence>
<sequence>MITIKLMHFLAYHLQNHRLDRYISKLEIIKLFFN</sequence>
<protein>
    <submittedName>
        <fullName evidence="1 3">Uncharacterized protein</fullName>
    </submittedName>
</protein>
<dbReference type="Proteomes" id="UP000280834">
    <property type="component" value="Unassembled WGS sequence"/>
</dbReference>
<accession>A0A0R3R4I0</accession>
<reference evidence="3" key="1">
    <citation type="submission" date="2017-02" db="UniProtKB">
        <authorList>
            <consortium name="WormBaseParasite"/>
        </authorList>
    </citation>
    <scope>IDENTIFICATION</scope>
</reference>
<dbReference type="AlphaFoldDB" id="A0A0R3R4I0"/>
<name>A0A0R3R4I0_9BILA</name>
<gene>
    <name evidence="1" type="ORF">BTMF_LOCUS12916</name>
</gene>
<dbReference type="WBParaSite" id="BTMF_0001492001-mRNA-1">
    <property type="protein sequence ID" value="BTMF_0001492001-mRNA-1"/>
    <property type="gene ID" value="BTMF_0001492001"/>
</dbReference>
<proteinExistence type="predicted"/>
<keyword evidence="2" id="KW-1185">Reference proteome</keyword>